<protein>
    <submittedName>
        <fullName evidence="1">Uncharacterized protein</fullName>
    </submittedName>
</protein>
<comment type="caution">
    <text evidence="1">The sequence shown here is derived from an EMBL/GenBank/DDBJ whole genome shotgun (WGS) entry which is preliminary data.</text>
</comment>
<proteinExistence type="predicted"/>
<dbReference type="Proteomes" id="UP000238823">
    <property type="component" value="Unassembled WGS sequence"/>
</dbReference>
<dbReference type="InterPro" id="IPR011050">
    <property type="entry name" value="Pectin_lyase_fold/virulence"/>
</dbReference>
<name>A0A2S9XGW9_9BACT</name>
<accession>A0A2S9XGW9</accession>
<dbReference type="EMBL" id="PVNL01000163">
    <property type="protein sequence ID" value="PRP92077.1"/>
    <property type="molecule type" value="Genomic_DNA"/>
</dbReference>
<gene>
    <name evidence="1" type="ORF">ENSA7_81750</name>
</gene>
<dbReference type="SUPFAM" id="SSF51126">
    <property type="entry name" value="Pectin lyase-like"/>
    <property type="match status" value="1"/>
</dbReference>
<sequence>MPYDRILSVSESDGDYKYLSDAVGVAAEGETTLIMVASSAVGGKVIVDNRDVVIAGAESGQPFEWATSFVDPPLTIQGGARVYVSNVRIFRSGTSGQEARPAVLAESSSRVYFDKSVIVGLNGVGIFADQSAVVRLWSTSVLGQEAGLETSESAKIEGAFLSVGATEGPARKCTDDKRVNLHNSIIFSDGGESDGCDSDNSSGVWDMNEGLPSSPAWFADFYAGDLHVGEVNMTHHQPDAFFDRLIDGPLCDMDGDVIPETDAYPGADQPQ</sequence>
<reference evidence="1 2" key="1">
    <citation type="submission" date="2018-03" db="EMBL/GenBank/DDBJ databases">
        <title>Draft Genome Sequences of the Obligatory Marine Myxobacteria Enhygromyxa salina SWB007.</title>
        <authorList>
            <person name="Poehlein A."/>
            <person name="Moghaddam J.A."/>
            <person name="Harms H."/>
            <person name="Alanjari M."/>
            <person name="Koenig G.M."/>
            <person name="Daniel R."/>
            <person name="Schaeberle T.F."/>
        </authorList>
    </citation>
    <scope>NUCLEOTIDE SEQUENCE [LARGE SCALE GENOMIC DNA]</scope>
    <source>
        <strain evidence="1 2">SWB007</strain>
    </source>
</reference>
<evidence type="ECO:0000313" key="2">
    <source>
        <dbReference type="Proteomes" id="UP000238823"/>
    </source>
</evidence>
<dbReference type="AlphaFoldDB" id="A0A2S9XGW9"/>
<evidence type="ECO:0000313" key="1">
    <source>
        <dbReference type="EMBL" id="PRP92077.1"/>
    </source>
</evidence>
<organism evidence="1 2">
    <name type="scientific">Enhygromyxa salina</name>
    <dbReference type="NCBI Taxonomy" id="215803"/>
    <lineage>
        <taxon>Bacteria</taxon>
        <taxon>Pseudomonadati</taxon>
        <taxon>Myxococcota</taxon>
        <taxon>Polyangia</taxon>
        <taxon>Nannocystales</taxon>
        <taxon>Nannocystaceae</taxon>
        <taxon>Enhygromyxa</taxon>
    </lineage>
</organism>